<keyword evidence="6" id="KW-0677">Repeat</keyword>
<dbReference type="InterPro" id="IPR027417">
    <property type="entry name" value="P-loop_NTPase"/>
</dbReference>
<comment type="function">
    <text evidence="11">Part of an ABC transporter complex involved in carbohydrate import. Could be involved in ribose, galactose and/or methyl galactoside import. Responsible for energy coupling to the transport system.</text>
</comment>
<reference evidence="13" key="1">
    <citation type="submission" date="2023-05" db="EMBL/GenBank/DDBJ databases">
        <title>Cataloging the Phylogenetic Diversity of Human Bladder Bacteria.</title>
        <authorList>
            <person name="Du J."/>
        </authorList>
    </citation>
    <scope>NUCLEOTIDE SEQUENCE</scope>
    <source>
        <strain evidence="13">UMB1231</strain>
    </source>
</reference>
<keyword evidence="3 11" id="KW-0813">Transport</keyword>
<comment type="subcellular location">
    <subcellularLocation>
        <location evidence="2">Cell inner membrane</location>
    </subcellularLocation>
    <subcellularLocation>
        <location evidence="1 11">Cell membrane</location>
        <topology evidence="1 11">Peripheral membrane protein</topology>
    </subcellularLocation>
</comment>
<dbReference type="AlphaFoldDB" id="A0AAJ1Q6I4"/>
<dbReference type="SUPFAM" id="SSF52540">
    <property type="entry name" value="P-loop containing nucleoside triphosphate hydrolases"/>
    <property type="match status" value="2"/>
</dbReference>
<comment type="similarity">
    <text evidence="11">Belongs to the ABC transporter superfamily.</text>
</comment>
<dbReference type="EMBL" id="JASOOE010000010">
    <property type="protein sequence ID" value="MDK7187498.1"/>
    <property type="molecule type" value="Genomic_DNA"/>
</dbReference>
<keyword evidence="9 11" id="KW-1278">Translocase</keyword>
<dbReference type="Gene3D" id="3.40.50.300">
    <property type="entry name" value="P-loop containing nucleotide triphosphate hydrolases"/>
    <property type="match status" value="2"/>
</dbReference>
<dbReference type="FunFam" id="3.40.50.300:FF:000127">
    <property type="entry name" value="Ribose import ATP-binding protein RbsA"/>
    <property type="match status" value="1"/>
</dbReference>
<evidence type="ECO:0000256" key="8">
    <source>
        <dbReference type="ARBA" id="ARBA00022840"/>
    </source>
</evidence>
<keyword evidence="7 11" id="KW-0547">Nucleotide-binding</keyword>
<dbReference type="InterPro" id="IPR017871">
    <property type="entry name" value="ABC_transporter-like_CS"/>
</dbReference>
<dbReference type="InterPro" id="IPR003593">
    <property type="entry name" value="AAA+_ATPase"/>
</dbReference>
<name>A0AAJ1Q6I4_9LACT</name>
<evidence type="ECO:0000256" key="2">
    <source>
        <dbReference type="ARBA" id="ARBA00004533"/>
    </source>
</evidence>
<organism evidence="13 14">
    <name type="scientific">Facklamia hominis</name>
    <dbReference type="NCBI Taxonomy" id="178214"/>
    <lineage>
        <taxon>Bacteria</taxon>
        <taxon>Bacillati</taxon>
        <taxon>Bacillota</taxon>
        <taxon>Bacilli</taxon>
        <taxon>Lactobacillales</taxon>
        <taxon>Aerococcaceae</taxon>
        <taxon>Facklamia</taxon>
    </lineage>
</organism>
<dbReference type="GO" id="GO:0016887">
    <property type="term" value="F:ATP hydrolysis activity"/>
    <property type="evidence" value="ECO:0007669"/>
    <property type="project" value="InterPro"/>
</dbReference>
<dbReference type="GO" id="GO:0005524">
    <property type="term" value="F:ATP binding"/>
    <property type="evidence" value="ECO:0007669"/>
    <property type="project" value="UniProtKB-UniRule"/>
</dbReference>
<dbReference type="Pfam" id="PF00005">
    <property type="entry name" value="ABC_tran"/>
    <property type="match status" value="2"/>
</dbReference>
<dbReference type="Proteomes" id="UP001229251">
    <property type="component" value="Unassembled WGS sequence"/>
</dbReference>
<dbReference type="CDD" id="cd03216">
    <property type="entry name" value="ABC_Carb_Monos_I"/>
    <property type="match status" value="1"/>
</dbReference>
<evidence type="ECO:0000256" key="9">
    <source>
        <dbReference type="ARBA" id="ARBA00022967"/>
    </source>
</evidence>
<feature type="domain" description="ABC transporter" evidence="12">
    <location>
        <begin position="253"/>
        <end position="501"/>
    </location>
</feature>
<dbReference type="CDD" id="cd03215">
    <property type="entry name" value="ABC_Carb_Monos_II"/>
    <property type="match status" value="1"/>
</dbReference>
<dbReference type="SMART" id="SM00382">
    <property type="entry name" value="AAA"/>
    <property type="match status" value="2"/>
</dbReference>
<evidence type="ECO:0000256" key="3">
    <source>
        <dbReference type="ARBA" id="ARBA00022448"/>
    </source>
</evidence>
<dbReference type="PANTHER" id="PTHR43790">
    <property type="entry name" value="CARBOHYDRATE TRANSPORT ATP-BINDING PROTEIN MG119-RELATED"/>
    <property type="match status" value="1"/>
</dbReference>
<dbReference type="EC" id="7.5.2.11" evidence="11"/>
<evidence type="ECO:0000256" key="4">
    <source>
        <dbReference type="ARBA" id="ARBA00022475"/>
    </source>
</evidence>
<keyword evidence="5 11" id="KW-0762">Sugar transport</keyword>
<keyword evidence="10 11" id="KW-0472">Membrane</keyword>
<evidence type="ECO:0000256" key="1">
    <source>
        <dbReference type="ARBA" id="ARBA00004202"/>
    </source>
</evidence>
<dbReference type="PROSITE" id="PS00211">
    <property type="entry name" value="ABC_TRANSPORTER_1"/>
    <property type="match status" value="1"/>
</dbReference>
<evidence type="ECO:0000259" key="12">
    <source>
        <dbReference type="PROSITE" id="PS50893"/>
    </source>
</evidence>
<dbReference type="FunFam" id="3.40.50.300:FF:000126">
    <property type="entry name" value="Galactose/methyl galactoside import ATP-binding protein MglA"/>
    <property type="match status" value="1"/>
</dbReference>
<keyword evidence="4 11" id="KW-1003">Cell membrane</keyword>
<protein>
    <recommendedName>
        <fullName evidence="11">Ribose/galactose/methyl galactoside import ATP-binding protein</fullName>
        <ecNumber evidence="11">7.5.2.11</ecNumber>
    </recommendedName>
</protein>
<dbReference type="GO" id="GO:0005886">
    <property type="term" value="C:plasma membrane"/>
    <property type="evidence" value="ECO:0007669"/>
    <property type="project" value="UniProtKB-SubCell"/>
</dbReference>
<comment type="caution">
    <text evidence="13">The sequence shown here is derived from an EMBL/GenBank/DDBJ whole genome shotgun (WGS) entry which is preliminary data.</text>
</comment>
<evidence type="ECO:0000313" key="13">
    <source>
        <dbReference type="EMBL" id="MDK7187498.1"/>
    </source>
</evidence>
<proteinExistence type="inferred from homology"/>
<dbReference type="GO" id="GO:0015749">
    <property type="term" value="P:monosaccharide transmembrane transport"/>
    <property type="evidence" value="ECO:0007669"/>
    <property type="project" value="UniProtKB-ARBA"/>
</dbReference>
<evidence type="ECO:0000256" key="6">
    <source>
        <dbReference type="ARBA" id="ARBA00022737"/>
    </source>
</evidence>
<dbReference type="RefSeq" id="WP_070610036.1">
    <property type="nucleotide sequence ID" value="NZ_JASOOE010000010.1"/>
</dbReference>
<dbReference type="PANTHER" id="PTHR43790:SF7">
    <property type="entry name" value="GALACTOSE_METHYL GALACTOSIDE IMPORT ATP-BINDING PROTEIN MGLA"/>
    <property type="match status" value="1"/>
</dbReference>
<dbReference type="PROSITE" id="PS50893">
    <property type="entry name" value="ABC_TRANSPORTER_2"/>
    <property type="match status" value="2"/>
</dbReference>
<dbReference type="InterPro" id="IPR003439">
    <property type="entry name" value="ABC_transporter-like_ATP-bd"/>
</dbReference>
<evidence type="ECO:0000256" key="10">
    <source>
        <dbReference type="ARBA" id="ARBA00023136"/>
    </source>
</evidence>
<evidence type="ECO:0000256" key="11">
    <source>
        <dbReference type="RuleBase" id="RU367029"/>
    </source>
</evidence>
<comment type="catalytic activity">
    <reaction evidence="11">
        <text>D-galactose(out) + ATP + H2O = D-galactose(in) + ADP + phosphate + H(+)</text>
        <dbReference type="Rhea" id="RHEA:60156"/>
        <dbReference type="ChEBI" id="CHEBI:4139"/>
        <dbReference type="ChEBI" id="CHEBI:15377"/>
        <dbReference type="ChEBI" id="CHEBI:15378"/>
        <dbReference type="ChEBI" id="CHEBI:30616"/>
        <dbReference type="ChEBI" id="CHEBI:43474"/>
        <dbReference type="ChEBI" id="CHEBI:456216"/>
        <dbReference type="EC" id="7.5.2.11"/>
    </reaction>
</comment>
<evidence type="ECO:0000256" key="5">
    <source>
        <dbReference type="ARBA" id="ARBA00022597"/>
    </source>
</evidence>
<keyword evidence="8 11" id="KW-0067">ATP-binding</keyword>
<accession>A0AAJ1Q6I4</accession>
<sequence length="503" mass="56497">MNEAPLLEMKEIDKLFPGVKALNKAQLTIKRGTVHALMGENGAGKSTLMKCLYGIYHRDNGQVLYDGEEINFSTPKEALDHGIAMIHQELQPIPDMTIAENIFLGDYPKKGLLVDHHRMNEETQKYLDMIQLNVSPKTRLGDLTISQQQSVEIAKAISHDAKILIMDEPTSSLTESEVRNLFRIIRQLKEKGLGIIYISHKMDEILEISDEITIMRDGQYVGTYDSKNITIHEIIKNMVGRELTQQFPSKNFKPSEDVILKVENYTSISDKSFKDCSFELHKGEILGVAGLVGAQRSELMEALFGLRQVQENGKIFVHGKEISIHNPKEAIKNGFAFVTEDRRKTGIFGVLSVSDNTAIASLQQYLKKIGLLSEHEIKKVVDQGVQSMKIKTPSALTRIENLSGGNQQKVILARWLATNPEIFIMDEPTRGIDVGAKYEIYEIINRLASQGKSIILISSEMSEILGLSDRIMVMCEGKISGYLTKEEADQEKVMDLATKFIQK</sequence>
<dbReference type="InterPro" id="IPR050107">
    <property type="entry name" value="ABC_carbohydrate_import_ATPase"/>
</dbReference>
<evidence type="ECO:0000313" key="14">
    <source>
        <dbReference type="Proteomes" id="UP001229251"/>
    </source>
</evidence>
<dbReference type="GO" id="GO:0043211">
    <property type="term" value="F:ABC-type carbohydrate transporter activity"/>
    <property type="evidence" value="ECO:0007669"/>
    <property type="project" value="UniProtKB-UniRule"/>
</dbReference>
<evidence type="ECO:0000256" key="7">
    <source>
        <dbReference type="ARBA" id="ARBA00022741"/>
    </source>
</evidence>
<gene>
    <name evidence="13" type="primary">gguA</name>
    <name evidence="13" type="ORF">QP433_05845</name>
</gene>
<feature type="domain" description="ABC transporter" evidence="12">
    <location>
        <begin position="7"/>
        <end position="242"/>
    </location>
</feature>